<name>A0A2R4BKM6_THAAR</name>
<evidence type="ECO:0000313" key="2">
    <source>
        <dbReference type="EMBL" id="AVR87887.1"/>
    </source>
</evidence>
<dbReference type="KEGG" id="tak:Tharo_0945"/>
<dbReference type="AlphaFoldDB" id="A0A2R4BKM6"/>
<dbReference type="Proteomes" id="UP000241885">
    <property type="component" value="Chromosome"/>
</dbReference>
<accession>A0A2R4BKM6</accession>
<reference evidence="2 3" key="1">
    <citation type="submission" date="2018-03" db="EMBL/GenBank/DDBJ databases">
        <title>Complete genome sequence of Thauera aromatica, a model organism for studying aromatic compound degradation under denitrifying conditions.</title>
        <authorList>
            <person name="Lo H.-Y."/>
            <person name="Goris T."/>
            <person name="Boll M."/>
            <person name="Mueller J.A."/>
        </authorList>
    </citation>
    <scope>NUCLEOTIDE SEQUENCE [LARGE SCALE GENOMIC DNA]</scope>
    <source>
        <strain evidence="2 3">K172</strain>
    </source>
</reference>
<feature type="region of interest" description="Disordered" evidence="1">
    <location>
        <begin position="23"/>
        <end position="43"/>
    </location>
</feature>
<protein>
    <submittedName>
        <fullName evidence="2">Uncharacterized protein</fullName>
    </submittedName>
</protein>
<proteinExistence type="predicted"/>
<organism evidence="2 3">
    <name type="scientific">Thauera aromatica K172</name>
    <dbReference type="NCBI Taxonomy" id="44139"/>
    <lineage>
        <taxon>Bacteria</taxon>
        <taxon>Pseudomonadati</taxon>
        <taxon>Pseudomonadota</taxon>
        <taxon>Betaproteobacteria</taxon>
        <taxon>Rhodocyclales</taxon>
        <taxon>Zoogloeaceae</taxon>
        <taxon>Thauera</taxon>
    </lineage>
</organism>
<gene>
    <name evidence="2" type="ORF">Tharo_0945</name>
</gene>
<evidence type="ECO:0000313" key="3">
    <source>
        <dbReference type="Proteomes" id="UP000241885"/>
    </source>
</evidence>
<keyword evidence="3" id="KW-1185">Reference proteome</keyword>
<sequence length="182" mass="19330">MRPAARSPPAGCAGAPEVRACPAVAATPAPPPPSARHSRHAGFARETSGVCQIRVGRAARERRKGASVLSSPPSVKRLPAGACYGGGGGGGRHCVMRKVWLFCERNGIKPVVWLLQNRGIVYDPARVCRLTRGRNSNKPITGGHAPMGGWQQTAEPTGSFFLWYGLTVDSTFTGELLNGNRF</sequence>
<dbReference type="EMBL" id="CP028339">
    <property type="protein sequence ID" value="AVR87887.1"/>
    <property type="molecule type" value="Genomic_DNA"/>
</dbReference>
<evidence type="ECO:0000256" key="1">
    <source>
        <dbReference type="SAM" id="MobiDB-lite"/>
    </source>
</evidence>